<dbReference type="Pfam" id="PF01522">
    <property type="entry name" value="Polysacc_deac_1"/>
    <property type="match status" value="1"/>
</dbReference>
<evidence type="ECO:0000256" key="1">
    <source>
        <dbReference type="ARBA" id="ARBA00022723"/>
    </source>
</evidence>
<dbReference type="GO" id="GO:0005975">
    <property type="term" value="P:carbohydrate metabolic process"/>
    <property type="evidence" value="ECO:0007669"/>
    <property type="project" value="InterPro"/>
</dbReference>
<sequence>MAGLAQAATPDRRIAMTIDDLPWQRLDTRAEPELAERHAQLMAALNATGIPVVGFVNAGKLVEQGEVVPARVQMLRDWLDAGAELGNHTWGHVDLHAVGLPAYTQDILRGEDTLRPLLAERGQSLRWFRHPYLRAGRSPAQRDALAAFLQEHGYRIAPVTVDNSEWVWAFAYDTVRVSDLPPAEREARLAQLRRGYIPYMLNKLDYYEAQSQQLLGRLPAQVWLMHANALNAATFEDLVAATQRRGYRFISLEQALQDPAYQHADGYNGDSGISWIHRWAMADHVPRTFHAGEPVVPRWVQALAGVDAD</sequence>
<dbReference type="Proteomes" id="UP000306631">
    <property type="component" value="Unassembled WGS sequence"/>
</dbReference>
<dbReference type="SUPFAM" id="SSF88713">
    <property type="entry name" value="Glycoside hydrolase/deacetylase"/>
    <property type="match status" value="1"/>
</dbReference>
<evidence type="ECO:0000313" key="5">
    <source>
        <dbReference type="Proteomes" id="UP000306631"/>
    </source>
</evidence>
<dbReference type="GO" id="GO:0016810">
    <property type="term" value="F:hydrolase activity, acting on carbon-nitrogen (but not peptide) bonds"/>
    <property type="evidence" value="ECO:0007669"/>
    <property type="project" value="InterPro"/>
</dbReference>
<dbReference type="EMBL" id="SRYW01000003">
    <property type="protein sequence ID" value="TGY36048.1"/>
    <property type="molecule type" value="Genomic_DNA"/>
</dbReference>
<protein>
    <submittedName>
        <fullName evidence="4">Polysaccharide deacetylase</fullName>
    </submittedName>
</protein>
<comment type="caution">
    <text evidence="4">The sequence shown here is derived from an EMBL/GenBank/DDBJ whole genome shotgun (WGS) entry which is preliminary data.</text>
</comment>
<gene>
    <name evidence="4" type="ORF">E5352_03985</name>
</gene>
<evidence type="ECO:0000259" key="3">
    <source>
        <dbReference type="PROSITE" id="PS51677"/>
    </source>
</evidence>
<dbReference type="AlphaFoldDB" id="A0A4S2D3D4"/>
<dbReference type="InterPro" id="IPR050248">
    <property type="entry name" value="Polysacc_deacetylase_ArnD"/>
</dbReference>
<organism evidence="4 5">
    <name type="scientific">Stenotrophomonas maltophilia</name>
    <name type="common">Pseudomonas maltophilia</name>
    <name type="synonym">Xanthomonas maltophilia</name>
    <dbReference type="NCBI Taxonomy" id="40324"/>
    <lineage>
        <taxon>Bacteria</taxon>
        <taxon>Pseudomonadati</taxon>
        <taxon>Pseudomonadota</taxon>
        <taxon>Gammaproteobacteria</taxon>
        <taxon>Lysobacterales</taxon>
        <taxon>Lysobacteraceae</taxon>
        <taxon>Stenotrophomonas</taxon>
        <taxon>Stenotrophomonas maltophilia group</taxon>
    </lineage>
</organism>
<dbReference type="RefSeq" id="WP_017355661.1">
    <property type="nucleotide sequence ID" value="NZ_SRYW01000003.1"/>
</dbReference>
<dbReference type="InterPro" id="IPR002509">
    <property type="entry name" value="NODB_dom"/>
</dbReference>
<name>A0A4S2D3D4_STEMA</name>
<reference evidence="4 5" key="1">
    <citation type="submission" date="2019-04" db="EMBL/GenBank/DDBJ databases">
        <title>Microbes associate with the intestines of laboratory mice.</title>
        <authorList>
            <person name="Navarre W."/>
            <person name="Wong E."/>
            <person name="Huang K."/>
            <person name="Tropini C."/>
            <person name="Ng K."/>
            <person name="Yu B."/>
        </authorList>
    </citation>
    <scope>NUCLEOTIDE SEQUENCE [LARGE SCALE GENOMIC DNA]</scope>
    <source>
        <strain evidence="4 5">NM62_B4-13</strain>
    </source>
</reference>
<dbReference type="Gene3D" id="3.20.20.370">
    <property type="entry name" value="Glycoside hydrolase/deacetylase"/>
    <property type="match status" value="1"/>
</dbReference>
<dbReference type="OrthoDB" id="115239at2"/>
<keyword evidence="1" id="KW-0479">Metal-binding</keyword>
<keyword evidence="2" id="KW-0378">Hydrolase</keyword>
<accession>A0A4S2D3D4</accession>
<evidence type="ECO:0000256" key="2">
    <source>
        <dbReference type="ARBA" id="ARBA00022801"/>
    </source>
</evidence>
<dbReference type="PANTHER" id="PTHR10587">
    <property type="entry name" value="GLYCOSYL TRANSFERASE-RELATED"/>
    <property type="match status" value="1"/>
</dbReference>
<dbReference type="CDD" id="cd10960">
    <property type="entry name" value="CE4_NodB_like_1"/>
    <property type="match status" value="1"/>
</dbReference>
<proteinExistence type="predicted"/>
<dbReference type="GO" id="GO:0046872">
    <property type="term" value="F:metal ion binding"/>
    <property type="evidence" value="ECO:0007669"/>
    <property type="project" value="UniProtKB-KW"/>
</dbReference>
<dbReference type="InterPro" id="IPR011330">
    <property type="entry name" value="Glyco_hydro/deAcase_b/a-brl"/>
</dbReference>
<dbReference type="PROSITE" id="PS51677">
    <property type="entry name" value="NODB"/>
    <property type="match status" value="1"/>
</dbReference>
<evidence type="ECO:0000313" key="4">
    <source>
        <dbReference type="EMBL" id="TGY36048.1"/>
    </source>
</evidence>
<dbReference type="PANTHER" id="PTHR10587:SF133">
    <property type="entry name" value="CHITIN DEACETYLASE 1-RELATED"/>
    <property type="match status" value="1"/>
</dbReference>
<feature type="domain" description="NodB homology" evidence="3">
    <location>
        <begin position="12"/>
        <end position="250"/>
    </location>
</feature>
<dbReference type="GO" id="GO:0016020">
    <property type="term" value="C:membrane"/>
    <property type="evidence" value="ECO:0007669"/>
    <property type="project" value="TreeGrafter"/>
</dbReference>